<dbReference type="AlphaFoldDB" id="A0A3L8GSP7"/>
<protein>
    <submittedName>
        <fullName evidence="1">ABC transporter</fullName>
    </submittedName>
</protein>
<gene>
    <name evidence="1" type="ORF">DIY07_00490</name>
</gene>
<dbReference type="EMBL" id="QLQD01000008">
    <property type="protein sequence ID" value="RLU59394.1"/>
    <property type="molecule type" value="Genomic_DNA"/>
</dbReference>
<proteinExistence type="predicted"/>
<name>A0A3L8GSP7_STRIN</name>
<dbReference type="Proteomes" id="UP000269148">
    <property type="component" value="Unassembled WGS sequence"/>
</dbReference>
<evidence type="ECO:0000313" key="2">
    <source>
        <dbReference type="Proteomes" id="UP000269148"/>
    </source>
</evidence>
<sequence>MTAIIEIKHLQKYYGKHMGVADVSLTVQ</sequence>
<evidence type="ECO:0000313" key="1">
    <source>
        <dbReference type="EMBL" id="RLU59394.1"/>
    </source>
</evidence>
<comment type="caution">
    <text evidence="1">The sequence shown here is derived from an EMBL/GenBank/DDBJ whole genome shotgun (WGS) entry which is preliminary data.</text>
</comment>
<accession>A0A3L8GSP7</accession>
<organism evidence="1 2">
    <name type="scientific">Streptococcus iniae</name>
    <name type="common">Streptococcus shiloi</name>
    <dbReference type="NCBI Taxonomy" id="1346"/>
    <lineage>
        <taxon>Bacteria</taxon>
        <taxon>Bacillati</taxon>
        <taxon>Bacillota</taxon>
        <taxon>Bacilli</taxon>
        <taxon>Lactobacillales</taxon>
        <taxon>Streptococcaceae</taxon>
        <taxon>Streptococcus</taxon>
    </lineage>
</organism>
<reference evidence="1 2" key="1">
    <citation type="submission" date="2018-06" db="EMBL/GenBank/DDBJ databases">
        <title>Mutators as drivers of adaptation in pathogenic bacteria and a risk factor for host jumps and vaccine escape.</title>
        <authorList>
            <person name="Barnes A.C."/>
            <person name="Silayeva O."/>
        </authorList>
    </citation>
    <scope>NUCLEOTIDE SEQUENCE [LARGE SCALE GENOMIC DNA]</scope>
    <source>
        <strain evidence="1 2">QMA0445</strain>
    </source>
</reference>